<name>A0A3A1PFJ2_9SPHN</name>
<evidence type="ECO:0000313" key="2">
    <source>
        <dbReference type="EMBL" id="RIV92331.1"/>
    </source>
</evidence>
<gene>
    <name evidence="2" type="ORF">D2V17_01870</name>
</gene>
<dbReference type="OrthoDB" id="7391761at2"/>
<comment type="caution">
    <text evidence="2">The sequence shown here is derived from an EMBL/GenBank/DDBJ whole genome shotgun (WGS) entry which is preliminary data.</text>
</comment>
<dbReference type="Proteomes" id="UP000265366">
    <property type="component" value="Unassembled WGS sequence"/>
</dbReference>
<keyword evidence="1" id="KW-0812">Transmembrane</keyword>
<evidence type="ECO:0000256" key="1">
    <source>
        <dbReference type="SAM" id="Phobius"/>
    </source>
</evidence>
<protein>
    <submittedName>
        <fullName evidence="2">Uncharacterized protein</fullName>
    </submittedName>
</protein>
<proteinExistence type="predicted"/>
<accession>A0A3A1PFJ2</accession>
<evidence type="ECO:0000313" key="3">
    <source>
        <dbReference type="Proteomes" id="UP000265366"/>
    </source>
</evidence>
<dbReference type="RefSeq" id="WP_119591443.1">
    <property type="nucleotide sequence ID" value="NZ_QXFM01000010.1"/>
</dbReference>
<organism evidence="2 3">
    <name type="scientific">Aurantiacibacter xanthus</name>
    <dbReference type="NCBI Taxonomy" id="1784712"/>
    <lineage>
        <taxon>Bacteria</taxon>
        <taxon>Pseudomonadati</taxon>
        <taxon>Pseudomonadota</taxon>
        <taxon>Alphaproteobacteria</taxon>
        <taxon>Sphingomonadales</taxon>
        <taxon>Erythrobacteraceae</taxon>
        <taxon>Aurantiacibacter</taxon>
    </lineage>
</organism>
<feature type="transmembrane region" description="Helical" evidence="1">
    <location>
        <begin position="41"/>
        <end position="59"/>
    </location>
</feature>
<reference evidence="2 3" key="1">
    <citation type="submission" date="2018-08" db="EMBL/GenBank/DDBJ databases">
        <title>Erythrobacter zhengii sp.nov., a bacterium isolated from deep-sea sediment.</title>
        <authorList>
            <person name="Fang C."/>
            <person name="Wu Y.-H."/>
            <person name="Sun C."/>
            <person name="Wang H."/>
            <person name="Cheng H."/>
            <person name="Meng F.-X."/>
            <person name="Wang C.-S."/>
            <person name="Xu X.-W."/>
        </authorList>
    </citation>
    <scope>NUCLEOTIDE SEQUENCE [LARGE SCALE GENOMIC DNA]</scope>
    <source>
        <strain evidence="2 3">CCTCC AB 2015396</strain>
    </source>
</reference>
<keyword evidence="1" id="KW-1133">Transmembrane helix</keyword>
<dbReference type="AlphaFoldDB" id="A0A3A1PFJ2"/>
<feature type="transmembrane region" description="Helical" evidence="1">
    <location>
        <begin position="66"/>
        <end position="85"/>
    </location>
</feature>
<keyword evidence="3" id="KW-1185">Reference proteome</keyword>
<dbReference type="EMBL" id="QXFM01000010">
    <property type="protein sequence ID" value="RIV92331.1"/>
    <property type="molecule type" value="Genomic_DNA"/>
</dbReference>
<sequence length="88" mass="9433">MIAIAFAFVLGFANFFAQTMVLDSGHPLLTSLAPGRFRIARAVSLGLEFAVLVAVMLAVSEGSGTWLAFYALYTLGNGGAAWMIWRSM</sequence>
<keyword evidence="1" id="KW-0472">Membrane</keyword>